<dbReference type="InterPro" id="IPR036768">
    <property type="entry name" value="PolIII_chi_sf"/>
</dbReference>
<dbReference type="GO" id="GO:0032298">
    <property type="term" value="P:positive regulation of DNA-templated DNA replication initiation"/>
    <property type="evidence" value="ECO:0007669"/>
    <property type="project" value="TreeGrafter"/>
</dbReference>
<dbReference type="KEGG" id="otk:C6570_11285"/>
<dbReference type="AlphaFoldDB" id="A0A2S0MFZ2"/>
<dbReference type="Gene3D" id="3.40.50.10110">
    <property type="entry name" value="DNA polymerase III subunit chi"/>
    <property type="match status" value="1"/>
</dbReference>
<organism evidence="1 2">
    <name type="scientific">Ottowia oryzae</name>
    <dbReference type="NCBI Taxonomy" id="2109914"/>
    <lineage>
        <taxon>Bacteria</taxon>
        <taxon>Pseudomonadati</taxon>
        <taxon>Pseudomonadota</taxon>
        <taxon>Betaproteobacteria</taxon>
        <taxon>Burkholderiales</taxon>
        <taxon>Comamonadaceae</taxon>
        <taxon>Ottowia</taxon>
    </lineage>
</organism>
<dbReference type="EMBL" id="CP027666">
    <property type="protein sequence ID" value="AVO34746.1"/>
    <property type="molecule type" value="Genomic_DNA"/>
</dbReference>
<dbReference type="RefSeq" id="WP_106703298.1">
    <property type="nucleotide sequence ID" value="NZ_CP027666.1"/>
</dbReference>
<evidence type="ECO:0000313" key="1">
    <source>
        <dbReference type="EMBL" id="AVO34746.1"/>
    </source>
</evidence>
<dbReference type="OrthoDB" id="5297568at2"/>
<dbReference type="SUPFAM" id="SSF102400">
    <property type="entry name" value="DNA polymerase III chi subunit"/>
    <property type="match status" value="1"/>
</dbReference>
<dbReference type="Pfam" id="PF04364">
    <property type="entry name" value="DNA_pol3_chi"/>
    <property type="match status" value="1"/>
</dbReference>
<protein>
    <submittedName>
        <fullName evidence="1">DNA polymerase III subunit chi</fullName>
    </submittedName>
</protein>
<keyword evidence="2" id="KW-1185">Reference proteome</keyword>
<dbReference type="NCBIfam" id="NF004348">
    <property type="entry name" value="PRK05728.1-5"/>
    <property type="match status" value="1"/>
</dbReference>
<accession>A0A2S0MFZ2</accession>
<sequence>MTEVAFHFNVPDRLAYTCRLVRKAYAAGGRTVVVAPAAQLHALDGALWTFSALDFIPHCLASASADTVARTPVVLSTDALTALPPGQAPAQILVHLGDAVPQGFEQYQRLIELVGTAEDDRAHARQRWRHYAERGYQIKRHDVAAKE</sequence>
<dbReference type="GO" id="GO:0006260">
    <property type="term" value="P:DNA replication"/>
    <property type="evidence" value="ECO:0007669"/>
    <property type="project" value="InterPro"/>
</dbReference>
<dbReference type="GO" id="GO:0003887">
    <property type="term" value="F:DNA-directed DNA polymerase activity"/>
    <property type="evidence" value="ECO:0007669"/>
    <property type="project" value="InterPro"/>
</dbReference>
<name>A0A2S0MFZ2_9BURK</name>
<dbReference type="InterPro" id="IPR007459">
    <property type="entry name" value="DNA_pol3_chi"/>
</dbReference>
<dbReference type="GO" id="GO:0003677">
    <property type="term" value="F:DNA binding"/>
    <property type="evidence" value="ECO:0007669"/>
    <property type="project" value="InterPro"/>
</dbReference>
<dbReference type="PANTHER" id="PTHR38767:SF1">
    <property type="entry name" value="DNA POLYMERASE III SUBUNIT CHI"/>
    <property type="match status" value="1"/>
</dbReference>
<reference evidence="1 2" key="1">
    <citation type="submission" date="2018-03" db="EMBL/GenBank/DDBJ databases">
        <title>Genome sequencing of Ottowia sp.</title>
        <authorList>
            <person name="Kim S.-J."/>
            <person name="Heo J."/>
            <person name="Kwon S.-W."/>
        </authorList>
    </citation>
    <scope>NUCLEOTIDE SEQUENCE [LARGE SCALE GENOMIC DNA]</scope>
    <source>
        <strain evidence="1 2">KADR8-3</strain>
    </source>
</reference>
<evidence type="ECO:0000313" key="2">
    <source>
        <dbReference type="Proteomes" id="UP000239709"/>
    </source>
</evidence>
<gene>
    <name evidence="1" type="ORF">C6570_11285</name>
</gene>
<dbReference type="Proteomes" id="UP000239709">
    <property type="component" value="Chromosome"/>
</dbReference>
<dbReference type="PANTHER" id="PTHR38767">
    <property type="entry name" value="DNA POLYMERASE III SUBUNIT CHI"/>
    <property type="match status" value="1"/>
</dbReference>
<proteinExistence type="predicted"/>